<comment type="subcellular location">
    <subcellularLocation>
        <location evidence="1">Membrane</location>
        <topology evidence="1">Multi-pass membrane protein</topology>
    </subcellularLocation>
</comment>
<dbReference type="InterPro" id="IPR037185">
    <property type="entry name" value="EmrE-like"/>
</dbReference>
<evidence type="ECO:0000256" key="2">
    <source>
        <dbReference type="ARBA" id="ARBA00022692"/>
    </source>
</evidence>
<feature type="transmembrane region" description="Helical" evidence="6">
    <location>
        <begin position="267"/>
        <end position="289"/>
    </location>
</feature>
<dbReference type="OrthoDB" id="408493at2759"/>
<dbReference type="GO" id="GO:0000139">
    <property type="term" value="C:Golgi membrane"/>
    <property type="evidence" value="ECO:0007669"/>
    <property type="project" value="InterPro"/>
</dbReference>
<feature type="transmembrane region" description="Helical" evidence="6">
    <location>
        <begin position="339"/>
        <end position="360"/>
    </location>
</feature>
<evidence type="ECO:0000256" key="4">
    <source>
        <dbReference type="ARBA" id="ARBA00023136"/>
    </source>
</evidence>
<organism evidence="7 8">
    <name type="scientific">Mycena venus</name>
    <dbReference type="NCBI Taxonomy" id="2733690"/>
    <lineage>
        <taxon>Eukaryota</taxon>
        <taxon>Fungi</taxon>
        <taxon>Dikarya</taxon>
        <taxon>Basidiomycota</taxon>
        <taxon>Agaricomycotina</taxon>
        <taxon>Agaricomycetes</taxon>
        <taxon>Agaricomycetidae</taxon>
        <taxon>Agaricales</taxon>
        <taxon>Marasmiineae</taxon>
        <taxon>Mycenaceae</taxon>
        <taxon>Mycena</taxon>
    </lineage>
</organism>
<feature type="transmembrane region" description="Helical" evidence="6">
    <location>
        <begin position="367"/>
        <end position="387"/>
    </location>
</feature>
<name>A0A8H6TZ85_9AGAR</name>
<accession>A0A8H6TZ85</accession>
<dbReference type="Proteomes" id="UP000620124">
    <property type="component" value="Unassembled WGS sequence"/>
</dbReference>
<feature type="transmembrane region" description="Helical" evidence="6">
    <location>
        <begin position="301"/>
        <end position="319"/>
    </location>
</feature>
<sequence length="585" mass="63562">MHHRPLPTVRSSSSLSSHMPRSKPPSPRMTPLLPSPAMTYPKVVLPTVDTLHRDDEAPTICGMPLKYVSCTGHFGRPKRSIINSNALLARVDPPCALLLACIRRAPQRAAKRRYLISDSSCACHKSQSGHGIGCPSGQLCELPYPWTSPFWWLCGEVLSPDCWKLSIPAILYVVQNSLQFVAISNLPVASFQVTYQMKILTTAAFSVALLRRKLSPIKWLSLFFLAIGVGIVQIQTSTIGHAPKNVAVGSAHDSAPLHIHVMSPLKGFGAVTAACFTSGLAGVYFEMVLKNSRADLWVRNVQLSLFSLIPALLPVLYSSPSSHHSRGFFLDVFRNFGGWAWATVAVQVFGGLVTAVVIKYSDNILKGFATSLSIILSFLASVALFHFRITPSFIIGATTVLCATWMYNQPPGQEPLAIVTLTTSASGRSTPFPGTPVDSTDPILGQFPVRKGSSPRLFGVSSTTDLHAGLGVTPGHSPWGSVRSSPIRVAVPLAPRVPAPAPAAAKDAAEDSGVEFGFGVGGWCMTRMRGRGEKRREEESNDNATEIFIFPSFSFKIPELRRRIQSSRYPTRPARTSFALRHRQP</sequence>
<dbReference type="InterPro" id="IPR007271">
    <property type="entry name" value="Nuc_sug_transpt"/>
</dbReference>
<dbReference type="SUPFAM" id="SSF103481">
    <property type="entry name" value="Multidrug resistance efflux transporter EmrE"/>
    <property type="match status" value="1"/>
</dbReference>
<feature type="transmembrane region" description="Helical" evidence="6">
    <location>
        <begin position="219"/>
        <end position="236"/>
    </location>
</feature>
<dbReference type="PANTHER" id="PTHR10231">
    <property type="entry name" value="NUCLEOTIDE-SUGAR TRANSMEMBRANE TRANSPORTER"/>
    <property type="match status" value="1"/>
</dbReference>
<protein>
    <submittedName>
        <fullName evidence="7">UDP-galactose transporter</fullName>
    </submittedName>
</protein>
<evidence type="ECO:0000313" key="8">
    <source>
        <dbReference type="Proteomes" id="UP000620124"/>
    </source>
</evidence>
<evidence type="ECO:0000256" key="1">
    <source>
        <dbReference type="ARBA" id="ARBA00004141"/>
    </source>
</evidence>
<gene>
    <name evidence="7" type="ORF">MVEN_02628500</name>
</gene>
<feature type="region of interest" description="Disordered" evidence="5">
    <location>
        <begin position="1"/>
        <end position="35"/>
    </location>
</feature>
<keyword evidence="8" id="KW-1185">Reference proteome</keyword>
<keyword evidence="2 6" id="KW-0812">Transmembrane</keyword>
<proteinExistence type="predicted"/>
<evidence type="ECO:0000256" key="6">
    <source>
        <dbReference type="SAM" id="Phobius"/>
    </source>
</evidence>
<keyword evidence="4 6" id="KW-0472">Membrane</keyword>
<comment type="caution">
    <text evidence="7">The sequence shown here is derived from an EMBL/GenBank/DDBJ whole genome shotgun (WGS) entry which is preliminary data.</text>
</comment>
<evidence type="ECO:0000256" key="3">
    <source>
        <dbReference type="ARBA" id="ARBA00022989"/>
    </source>
</evidence>
<keyword evidence="3 6" id="KW-1133">Transmembrane helix</keyword>
<dbReference type="Pfam" id="PF04142">
    <property type="entry name" value="Nuc_sug_transp"/>
    <property type="match status" value="1"/>
</dbReference>
<dbReference type="AlphaFoldDB" id="A0A8H6TZ85"/>
<feature type="region of interest" description="Disordered" evidence="5">
    <location>
        <begin position="566"/>
        <end position="585"/>
    </location>
</feature>
<dbReference type="GO" id="GO:0015165">
    <property type="term" value="F:pyrimidine nucleotide-sugar transmembrane transporter activity"/>
    <property type="evidence" value="ECO:0007669"/>
    <property type="project" value="InterPro"/>
</dbReference>
<dbReference type="NCBIfam" id="TIGR00803">
    <property type="entry name" value="nst"/>
    <property type="match status" value="1"/>
</dbReference>
<reference evidence="7" key="1">
    <citation type="submission" date="2020-05" db="EMBL/GenBank/DDBJ databases">
        <title>Mycena genomes resolve the evolution of fungal bioluminescence.</title>
        <authorList>
            <person name="Tsai I.J."/>
        </authorList>
    </citation>
    <scope>NUCLEOTIDE SEQUENCE</scope>
    <source>
        <strain evidence="7">CCC161011</strain>
    </source>
</reference>
<dbReference type="EMBL" id="JACAZI010000051">
    <property type="protein sequence ID" value="KAF7325391.1"/>
    <property type="molecule type" value="Genomic_DNA"/>
</dbReference>
<evidence type="ECO:0000313" key="7">
    <source>
        <dbReference type="EMBL" id="KAF7325391.1"/>
    </source>
</evidence>
<evidence type="ECO:0000256" key="5">
    <source>
        <dbReference type="SAM" id="MobiDB-lite"/>
    </source>
</evidence>